<sequence length="138" mass="15088">MSNLHVSLLLLLLLLLHAIASASTTPSFDHVCVAWKSAFCWISPQSTAPPSNRLFGRAFTDWRETISRTSGCLLRAKNDARNNPQPQLLSGGHKRTSVCSPPRSVSGWQRVEDSMVGITGYHQSIGIKKEGCDSLKLA</sequence>
<feature type="region of interest" description="Disordered" evidence="1">
    <location>
        <begin position="79"/>
        <end position="101"/>
    </location>
</feature>
<accession>A0A2T2ZRJ6</accession>
<evidence type="ECO:0000256" key="1">
    <source>
        <dbReference type="SAM" id="MobiDB-lite"/>
    </source>
</evidence>
<proteinExistence type="predicted"/>
<protein>
    <recommendedName>
        <fullName evidence="5">Secreted protein</fullName>
    </recommendedName>
</protein>
<evidence type="ECO:0000313" key="3">
    <source>
        <dbReference type="EMBL" id="PSR73227.1"/>
    </source>
</evidence>
<evidence type="ECO:0008006" key="5">
    <source>
        <dbReference type="Google" id="ProtNLM"/>
    </source>
</evidence>
<feature type="signal peptide" evidence="2">
    <location>
        <begin position="1"/>
        <end position="22"/>
    </location>
</feature>
<name>A0A2T2ZRJ6_9PEZI</name>
<evidence type="ECO:0000256" key="2">
    <source>
        <dbReference type="SAM" id="SignalP"/>
    </source>
</evidence>
<reference evidence="3 4" key="1">
    <citation type="journal article" date="2018" name="Mycol. Prog.">
        <title>Coniella lustricola, a new species from submerged detritus.</title>
        <authorList>
            <person name="Raudabaugh D.B."/>
            <person name="Iturriaga T."/>
            <person name="Carver A."/>
            <person name="Mondo S."/>
            <person name="Pangilinan J."/>
            <person name="Lipzen A."/>
            <person name="He G."/>
            <person name="Amirebrahimi M."/>
            <person name="Grigoriev I.V."/>
            <person name="Miller A.N."/>
        </authorList>
    </citation>
    <scope>NUCLEOTIDE SEQUENCE [LARGE SCALE GENOMIC DNA]</scope>
    <source>
        <strain evidence="3 4">B22-T-1</strain>
    </source>
</reference>
<dbReference type="InParanoid" id="A0A2T2ZRJ6"/>
<feature type="chain" id="PRO_5015618781" description="Secreted protein" evidence="2">
    <location>
        <begin position="23"/>
        <end position="138"/>
    </location>
</feature>
<organism evidence="3 4">
    <name type="scientific">Coniella lustricola</name>
    <dbReference type="NCBI Taxonomy" id="2025994"/>
    <lineage>
        <taxon>Eukaryota</taxon>
        <taxon>Fungi</taxon>
        <taxon>Dikarya</taxon>
        <taxon>Ascomycota</taxon>
        <taxon>Pezizomycotina</taxon>
        <taxon>Sordariomycetes</taxon>
        <taxon>Sordariomycetidae</taxon>
        <taxon>Diaporthales</taxon>
        <taxon>Schizoparmaceae</taxon>
        <taxon>Coniella</taxon>
    </lineage>
</organism>
<evidence type="ECO:0000313" key="4">
    <source>
        <dbReference type="Proteomes" id="UP000241462"/>
    </source>
</evidence>
<dbReference type="EMBL" id="KZ679003">
    <property type="protein sequence ID" value="PSR73227.1"/>
    <property type="molecule type" value="Genomic_DNA"/>
</dbReference>
<gene>
    <name evidence="3" type="ORF">BD289DRAFT_448994</name>
</gene>
<dbReference type="AlphaFoldDB" id="A0A2T2ZRJ6"/>
<keyword evidence="2" id="KW-0732">Signal</keyword>
<keyword evidence="4" id="KW-1185">Reference proteome</keyword>
<dbReference type="Proteomes" id="UP000241462">
    <property type="component" value="Unassembled WGS sequence"/>
</dbReference>